<reference evidence="1 2" key="1">
    <citation type="submission" date="2015-09" db="EMBL/GenBank/DDBJ databases">
        <title>Trachymyrmex zeteki WGS genome.</title>
        <authorList>
            <person name="Nygaard S."/>
            <person name="Hu H."/>
            <person name="Boomsma J."/>
            <person name="Zhang G."/>
        </authorList>
    </citation>
    <scope>NUCLEOTIDE SEQUENCE [LARGE SCALE GENOMIC DNA]</scope>
    <source>
        <strain evidence="1">Tzet28-1</strain>
        <tissue evidence="1">Whole body</tissue>
    </source>
</reference>
<gene>
    <name evidence="1" type="ORF">ALC60_13075</name>
</gene>
<organism evidence="1 2">
    <name type="scientific">Mycetomoellerius zeteki</name>
    <dbReference type="NCBI Taxonomy" id="64791"/>
    <lineage>
        <taxon>Eukaryota</taxon>
        <taxon>Metazoa</taxon>
        <taxon>Ecdysozoa</taxon>
        <taxon>Arthropoda</taxon>
        <taxon>Hexapoda</taxon>
        <taxon>Insecta</taxon>
        <taxon>Pterygota</taxon>
        <taxon>Neoptera</taxon>
        <taxon>Endopterygota</taxon>
        <taxon>Hymenoptera</taxon>
        <taxon>Apocrita</taxon>
        <taxon>Aculeata</taxon>
        <taxon>Formicoidea</taxon>
        <taxon>Formicidae</taxon>
        <taxon>Myrmicinae</taxon>
        <taxon>Mycetomoellerius</taxon>
    </lineage>
</organism>
<accession>A0A151WJN0</accession>
<dbReference type="Proteomes" id="UP000075809">
    <property type="component" value="Unassembled WGS sequence"/>
</dbReference>
<proteinExistence type="predicted"/>
<keyword evidence="2" id="KW-1185">Reference proteome</keyword>
<dbReference type="AlphaFoldDB" id="A0A151WJN0"/>
<protein>
    <submittedName>
        <fullName evidence="1">Uncharacterized protein</fullName>
    </submittedName>
</protein>
<sequence>MMRCNIPINERRRREPVVVGVLLRVGGVDDQLDHGNTSVVRADPMIQRPVTPNDIVMQRLHRDEGGREMVGNRTKARKTGETIVRKSAMAQANALSHAMGH</sequence>
<evidence type="ECO:0000313" key="1">
    <source>
        <dbReference type="EMBL" id="KYQ47905.1"/>
    </source>
</evidence>
<evidence type="ECO:0000313" key="2">
    <source>
        <dbReference type="Proteomes" id="UP000075809"/>
    </source>
</evidence>
<dbReference type="EMBL" id="KQ983045">
    <property type="protein sequence ID" value="KYQ47905.1"/>
    <property type="molecule type" value="Genomic_DNA"/>
</dbReference>
<name>A0A151WJN0_9HYME</name>